<dbReference type="RefSeq" id="WP_210883099.1">
    <property type="nucleotide sequence ID" value="NZ_JAGPYQ010000001.1"/>
</dbReference>
<gene>
    <name evidence="1" type="ORF">J8N05_14575</name>
</gene>
<organism evidence="1 2">
    <name type="scientific">Streptomyces liliiviolaceus</name>
    <dbReference type="NCBI Taxonomy" id="2823109"/>
    <lineage>
        <taxon>Bacteria</taxon>
        <taxon>Bacillati</taxon>
        <taxon>Actinomycetota</taxon>
        <taxon>Actinomycetes</taxon>
        <taxon>Kitasatosporales</taxon>
        <taxon>Streptomycetaceae</taxon>
        <taxon>Streptomyces</taxon>
    </lineage>
</organism>
<dbReference type="EMBL" id="JAGPYQ010000001">
    <property type="protein sequence ID" value="MBQ0849427.1"/>
    <property type="molecule type" value="Genomic_DNA"/>
</dbReference>
<protein>
    <submittedName>
        <fullName evidence="1">Uncharacterized protein</fullName>
    </submittedName>
</protein>
<reference evidence="1 2" key="1">
    <citation type="submission" date="2021-04" db="EMBL/GenBank/DDBJ databases">
        <authorList>
            <person name="Tang X."/>
            <person name="Zhou X."/>
            <person name="Chen X."/>
            <person name="Cernava T."/>
            <person name="Zhang C."/>
        </authorList>
    </citation>
    <scope>NUCLEOTIDE SEQUENCE [LARGE SCALE GENOMIC DNA]</scope>
    <source>
        <strain evidence="1 2">BH-SS-21</strain>
    </source>
</reference>
<proteinExistence type="predicted"/>
<evidence type="ECO:0000313" key="2">
    <source>
        <dbReference type="Proteomes" id="UP000677413"/>
    </source>
</evidence>
<name>A0A940XXA8_9ACTN</name>
<comment type="caution">
    <text evidence="1">The sequence shown here is derived from an EMBL/GenBank/DDBJ whole genome shotgun (WGS) entry which is preliminary data.</text>
</comment>
<evidence type="ECO:0000313" key="1">
    <source>
        <dbReference type="EMBL" id="MBQ0849427.1"/>
    </source>
</evidence>
<dbReference type="Proteomes" id="UP000677413">
    <property type="component" value="Unassembled WGS sequence"/>
</dbReference>
<dbReference type="AlphaFoldDB" id="A0A940XXA8"/>
<keyword evidence="2" id="KW-1185">Reference proteome</keyword>
<sequence length="77" mass="7612">MFTAGPDGGLGTEEAYGVEGTAEGAPLVAVGEAVVYGAEARDGPSGDIQGPPFLGADRRVTYAATPISLQTALSSLS</sequence>
<accession>A0A940XXA8</accession>